<dbReference type="InterPro" id="IPR012337">
    <property type="entry name" value="RNaseH-like_sf"/>
</dbReference>
<feature type="region of interest" description="Disordered" evidence="1">
    <location>
        <begin position="1"/>
        <end position="22"/>
    </location>
</feature>
<dbReference type="Pfam" id="PF13456">
    <property type="entry name" value="RVT_3"/>
    <property type="match status" value="1"/>
</dbReference>
<sequence length="1283" mass="145405">MNYTAAPPAAPSFAPQAPQYRPQAPAQSIYYSALPPPPIPAVSSPVVHHYAPAPSQAPQYQPPAPRTTQPAQRAPPPQSQQGGTPQPRPRRQYPALPVPLSHIYRQVRDKIGTIAPGPSFDPTIQDQSKQCEYHRGAPGHTLDTCWRLRERVQEMIDAKELVFNAVRPPNVQANPLPDHGPAPGPSINMITVCTSSEDEGKQDGFSPVVIEYVPTEVAVGFTGVDVPHAPLVIDVPAREPYSNDRVPWTYEGSVGRLEQQFGVMGITRSGRLYENPATTDKRKAPAVEEERRPSTLPASSKKVTEEEAEAFMKVIKVDYRDLNKASPKDNFPLPHIDILVDNTARHSRFSFMDGFSGYNQIRMAEEDKIKTTFTTMWGTFCYRVMPFGLKNAGATYQRAMVTLFHDMMHKEVEVYVDDMIAKSKEGEDHLVNLKRLFDRLKEYKLRLNPAKCTFGARSGKLLGFVVSERGIEVDPDKVKAIKELPPPSSVREVRGFLGRLNYIARFIANLTDKCQPLFRLLRKNAAIEWDEECQKAFDTIKAYLVRPPVLVPPTPGRPLVLYLTVRRQSLGCMLGQEEESTHTERAIYYLSKKFTDGESNYSEIEKMCCALVWVMQRLRQYTLYHTVRLLSKADPLKYLLDSPSSTRNLAKWRCQLTEYDIEYVSRTSVKGQAIADHLAEFPIEDHTPINPDFPDEGILRVDDEGEEPGWKMYFDGAVNSTGSGIGAVLISPDGRYYPVAAKIDFPCTNNVAEYEACILGLQAAIDFKVKELEVFGDSMLTIFQTLGQWKTKDAKLVPYHEYLEKLTENFEDISFTYTPRMTNQFADALATLASMVSITKENLIEPLEIEIAEGPAHCNSIEASEAKPWYEDIKNLLRTGQYPPFADRRDRKTLRRLTIHYFLSDEILYRRSFDSTLLRCIDEHESRRLMEEVHGGNCGPHMNGLMLAKKIMRLGYYWSTMETDCVKHVRHCHRCQVYADQIKAPPNELRPMTAPWPFSMWGMDVIGPINPKASNGHMFILVAIDYFTKWIETVTLASVTAKAVARFLRRDVIARYGVPSTIITDNAKNLNNKVIDELCAQFKIRHRNSTPYRPQMNGAVEAANKNIKKIIEKMTVNYKDWHEMLPYALLAYRTSIRTSTGATPYSLVYGTEAVLPIEVEIPSLRILAEAELEEAEWAKQRYEQLNFIDEKRLKALCHGQCYQQRMARAFNARVRHRDFNPGDLVLRKVLHVTPDSQGKFSYKYDGPFVIKEVFSGGAVILSDMDGTENALPVNADAIKKYYP</sequence>
<feature type="region of interest" description="Disordered" evidence="1">
    <location>
        <begin position="41"/>
        <end position="94"/>
    </location>
</feature>
<dbReference type="GO" id="GO:0003676">
    <property type="term" value="F:nucleic acid binding"/>
    <property type="evidence" value="ECO:0007669"/>
    <property type="project" value="InterPro"/>
</dbReference>
<keyword evidence="4" id="KW-1185">Reference proteome</keyword>
<dbReference type="GeneID" id="116200455"/>
<dbReference type="InterPro" id="IPR041577">
    <property type="entry name" value="RT_RNaseH_2"/>
</dbReference>
<dbReference type="Pfam" id="PF17919">
    <property type="entry name" value="RT_RNaseH_2"/>
    <property type="match status" value="1"/>
</dbReference>
<feature type="domain" description="RNase H type-1" evidence="2">
    <location>
        <begin position="706"/>
        <end position="838"/>
    </location>
</feature>
<dbReference type="InterPro" id="IPR043128">
    <property type="entry name" value="Rev_trsase/Diguanyl_cyclase"/>
</dbReference>
<organism evidence="4 5">
    <name type="scientific">Punica granatum</name>
    <name type="common">Pomegranate</name>
    <dbReference type="NCBI Taxonomy" id="22663"/>
    <lineage>
        <taxon>Eukaryota</taxon>
        <taxon>Viridiplantae</taxon>
        <taxon>Streptophyta</taxon>
        <taxon>Embryophyta</taxon>
        <taxon>Tracheophyta</taxon>
        <taxon>Spermatophyta</taxon>
        <taxon>Magnoliopsida</taxon>
        <taxon>eudicotyledons</taxon>
        <taxon>Gunneridae</taxon>
        <taxon>Pentapetalae</taxon>
        <taxon>rosids</taxon>
        <taxon>malvids</taxon>
        <taxon>Myrtales</taxon>
        <taxon>Lythraceae</taxon>
        <taxon>Punica</taxon>
    </lineage>
</organism>
<dbReference type="SUPFAM" id="SSF56672">
    <property type="entry name" value="DNA/RNA polymerases"/>
    <property type="match status" value="1"/>
</dbReference>
<dbReference type="Pfam" id="PF00665">
    <property type="entry name" value="rve"/>
    <property type="match status" value="1"/>
</dbReference>
<name>A0A6P8CYJ8_PUNGR</name>
<evidence type="ECO:0000259" key="2">
    <source>
        <dbReference type="PROSITE" id="PS50879"/>
    </source>
</evidence>
<feature type="compositionally biased region" description="Low complexity" evidence="1">
    <location>
        <begin position="41"/>
        <end position="59"/>
    </location>
</feature>
<dbReference type="Gene3D" id="3.10.10.10">
    <property type="entry name" value="HIV Type 1 Reverse Transcriptase, subunit A, domain 1"/>
    <property type="match status" value="1"/>
</dbReference>
<dbReference type="FunFam" id="3.30.70.270:FF:000023">
    <property type="entry name" value="Pol"/>
    <property type="match status" value="1"/>
</dbReference>
<dbReference type="InterPro" id="IPR036397">
    <property type="entry name" value="RNaseH_sf"/>
</dbReference>
<dbReference type="Gene3D" id="3.30.420.10">
    <property type="entry name" value="Ribonuclease H-like superfamily/Ribonuclease H"/>
    <property type="match status" value="2"/>
</dbReference>
<reference evidence="4" key="1">
    <citation type="journal article" date="2020" name="Plant Biotechnol. J.">
        <title>The pomegranate (Punica granatum L.) draft genome dissects genetic divergence between soft- and hard-seeded cultivars.</title>
        <authorList>
            <person name="Luo X."/>
            <person name="Li H."/>
            <person name="Wu Z."/>
            <person name="Yao W."/>
            <person name="Zhao P."/>
            <person name="Cao D."/>
            <person name="Yu H."/>
            <person name="Li K."/>
            <person name="Poudel K."/>
            <person name="Zhao D."/>
            <person name="Zhang F."/>
            <person name="Xia X."/>
            <person name="Chen L."/>
            <person name="Wang Q."/>
            <person name="Jing D."/>
            <person name="Cao S."/>
        </authorList>
    </citation>
    <scope>NUCLEOTIDE SEQUENCE [LARGE SCALE GENOMIC DNA]</scope>
    <source>
        <strain evidence="4">cv. Tunisia</strain>
    </source>
</reference>
<dbReference type="PANTHER" id="PTHR48475:SF1">
    <property type="entry name" value="RNASE H TYPE-1 DOMAIN-CONTAINING PROTEIN"/>
    <property type="match status" value="1"/>
</dbReference>
<dbReference type="InterPro" id="IPR002156">
    <property type="entry name" value="RNaseH_domain"/>
</dbReference>
<evidence type="ECO:0000313" key="4">
    <source>
        <dbReference type="Proteomes" id="UP000515151"/>
    </source>
</evidence>
<feature type="compositionally biased region" description="Basic and acidic residues" evidence="1">
    <location>
        <begin position="279"/>
        <end position="293"/>
    </location>
</feature>
<dbReference type="GO" id="GO:0004523">
    <property type="term" value="F:RNA-DNA hybrid ribonuclease activity"/>
    <property type="evidence" value="ECO:0007669"/>
    <property type="project" value="InterPro"/>
</dbReference>
<gene>
    <name evidence="5" type="primary">LOC116200455</name>
</gene>
<dbReference type="InterPro" id="IPR043502">
    <property type="entry name" value="DNA/RNA_pol_sf"/>
</dbReference>
<dbReference type="InterPro" id="IPR001584">
    <property type="entry name" value="Integrase_cat-core"/>
</dbReference>
<dbReference type="Pfam" id="PF00078">
    <property type="entry name" value="RVT_1"/>
    <property type="match status" value="1"/>
</dbReference>
<dbReference type="PROSITE" id="PS50994">
    <property type="entry name" value="INTEGRASE"/>
    <property type="match status" value="1"/>
</dbReference>
<dbReference type="FunFam" id="3.30.420.10:FF:000032">
    <property type="entry name" value="Retrovirus-related Pol polyprotein from transposon 297-like Protein"/>
    <property type="match status" value="1"/>
</dbReference>
<dbReference type="CDD" id="cd01647">
    <property type="entry name" value="RT_LTR"/>
    <property type="match status" value="1"/>
</dbReference>
<reference evidence="5" key="2">
    <citation type="submission" date="2025-08" db="UniProtKB">
        <authorList>
            <consortium name="RefSeq"/>
        </authorList>
    </citation>
    <scope>IDENTIFICATION</scope>
    <source>
        <tissue evidence="5">Leaf</tissue>
    </source>
</reference>
<protein>
    <submittedName>
        <fullName evidence="5">Protein NYNRIN-like</fullName>
    </submittedName>
</protein>
<evidence type="ECO:0000313" key="5">
    <source>
        <dbReference type="RefSeq" id="XP_031387164.1"/>
    </source>
</evidence>
<dbReference type="InterPro" id="IPR041588">
    <property type="entry name" value="Integrase_H2C2"/>
</dbReference>
<accession>A0A6P8CYJ8</accession>
<dbReference type="PROSITE" id="PS50879">
    <property type="entry name" value="RNASE_H_1"/>
    <property type="match status" value="1"/>
</dbReference>
<dbReference type="Gene3D" id="1.10.340.70">
    <property type="match status" value="1"/>
</dbReference>
<evidence type="ECO:0000259" key="3">
    <source>
        <dbReference type="PROSITE" id="PS50994"/>
    </source>
</evidence>
<feature type="domain" description="Integrase catalytic" evidence="3">
    <location>
        <begin position="991"/>
        <end position="1152"/>
    </location>
</feature>
<dbReference type="InterPro" id="IPR000477">
    <property type="entry name" value="RT_dom"/>
</dbReference>
<dbReference type="Gene3D" id="3.30.70.270">
    <property type="match status" value="2"/>
</dbReference>
<dbReference type="Proteomes" id="UP000515151">
    <property type="component" value="Chromosome 3"/>
</dbReference>
<proteinExistence type="predicted"/>
<dbReference type="GO" id="GO:0015074">
    <property type="term" value="P:DNA integration"/>
    <property type="evidence" value="ECO:0007669"/>
    <property type="project" value="InterPro"/>
</dbReference>
<feature type="region of interest" description="Disordered" evidence="1">
    <location>
        <begin position="275"/>
        <end position="302"/>
    </location>
</feature>
<dbReference type="OrthoDB" id="101614at2759"/>
<dbReference type="PANTHER" id="PTHR48475">
    <property type="entry name" value="RIBONUCLEASE H"/>
    <property type="match status" value="1"/>
</dbReference>
<evidence type="ECO:0000256" key="1">
    <source>
        <dbReference type="SAM" id="MobiDB-lite"/>
    </source>
</evidence>
<dbReference type="CDD" id="cd09279">
    <property type="entry name" value="RNase_HI_like"/>
    <property type="match status" value="1"/>
</dbReference>
<dbReference type="SUPFAM" id="SSF53098">
    <property type="entry name" value="Ribonuclease H-like"/>
    <property type="match status" value="2"/>
</dbReference>
<dbReference type="Pfam" id="PF17921">
    <property type="entry name" value="Integrase_H2C2"/>
    <property type="match status" value="1"/>
</dbReference>
<dbReference type="RefSeq" id="XP_031387164.1">
    <property type="nucleotide sequence ID" value="XM_031531304.1"/>
</dbReference>